<reference evidence="4 5" key="1">
    <citation type="submission" date="2006-03" db="EMBL/GenBank/DDBJ databases">
        <title>Complete sequence of Rhodopseudomonas palustris BisB5.</title>
        <authorList>
            <consortium name="US DOE Joint Genome Institute"/>
            <person name="Copeland A."/>
            <person name="Lucas S."/>
            <person name="Lapidus A."/>
            <person name="Barry K."/>
            <person name="Detter J.C."/>
            <person name="Glavina del Rio T."/>
            <person name="Hammon N."/>
            <person name="Israni S."/>
            <person name="Dalin E."/>
            <person name="Tice H."/>
            <person name="Pitluck S."/>
            <person name="Chain P."/>
            <person name="Malfatti S."/>
            <person name="Shin M."/>
            <person name="Vergez L."/>
            <person name="Schmutz J."/>
            <person name="Larimer F."/>
            <person name="Land M."/>
            <person name="Hauser L."/>
            <person name="Pelletier D.A."/>
            <person name="Kyrpides N."/>
            <person name="Lykidis A."/>
            <person name="Oda Y."/>
            <person name="Harwood C.S."/>
            <person name="Richardson P."/>
        </authorList>
    </citation>
    <scope>NUCLEOTIDE SEQUENCE [LARGE SCALE GENOMIC DNA]</scope>
    <source>
        <strain evidence="4 5">BisB5</strain>
    </source>
</reference>
<dbReference type="AlphaFoldDB" id="Q132T3"/>
<dbReference type="InterPro" id="IPR010679">
    <property type="entry name" value="DUF1254"/>
</dbReference>
<dbReference type="Pfam" id="PF06863">
    <property type="entry name" value="DUF1254"/>
    <property type="match status" value="1"/>
</dbReference>
<protein>
    <recommendedName>
        <fullName evidence="6">Cell envelope protein</fullName>
    </recommendedName>
</protein>
<dbReference type="EMBL" id="CP000283">
    <property type="protein sequence ID" value="ABE40906.1"/>
    <property type="molecule type" value="Genomic_DNA"/>
</dbReference>
<dbReference type="InterPro" id="IPR037049">
    <property type="entry name" value="DUF1214_C_sf"/>
</dbReference>
<feature type="domain" description="DUF1254" evidence="3">
    <location>
        <begin position="76"/>
        <end position="208"/>
    </location>
</feature>
<gene>
    <name evidence="4" type="ordered locus">RPD_3684</name>
</gene>
<organism evidence="4 5">
    <name type="scientific">Rhodopseudomonas palustris (strain BisB5)</name>
    <dbReference type="NCBI Taxonomy" id="316057"/>
    <lineage>
        <taxon>Bacteria</taxon>
        <taxon>Pseudomonadati</taxon>
        <taxon>Pseudomonadota</taxon>
        <taxon>Alphaproteobacteria</taxon>
        <taxon>Hyphomicrobiales</taxon>
        <taxon>Nitrobacteraceae</taxon>
        <taxon>Rhodopseudomonas</taxon>
    </lineage>
</organism>
<dbReference type="Pfam" id="PF06742">
    <property type="entry name" value="DUF1214"/>
    <property type="match status" value="1"/>
</dbReference>
<dbReference type="eggNOG" id="COG5361">
    <property type="taxonomic scope" value="Bacteria"/>
</dbReference>
<dbReference type="PANTHER" id="PTHR36509">
    <property type="entry name" value="BLL3101 PROTEIN"/>
    <property type="match status" value="1"/>
</dbReference>
<evidence type="ECO:0000259" key="3">
    <source>
        <dbReference type="Pfam" id="PF06863"/>
    </source>
</evidence>
<dbReference type="InterPro" id="IPR010621">
    <property type="entry name" value="DUF1214"/>
</dbReference>
<dbReference type="STRING" id="316057.RPD_3684"/>
<proteinExistence type="predicted"/>
<evidence type="ECO:0008006" key="6">
    <source>
        <dbReference type="Google" id="ProtNLM"/>
    </source>
</evidence>
<dbReference type="Gene3D" id="2.60.40.1610">
    <property type="entry name" value="Domain of unknown function DUF1254"/>
    <property type="match status" value="1"/>
</dbReference>
<feature type="domain" description="DUF1214" evidence="2">
    <location>
        <begin position="349"/>
        <end position="460"/>
    </location>
</feature>
<dbReference type="BioCyc" id="RPAL316057:RPD_RS18525-MONOMER"/>
<dbReference type="Gene3D" id="2.60.120.600">
    <property type="entry name" value="Domain of unknown function DUF1214, C-terminal domain"/>
    <property type="match status" value="1"/>
</dbReference>
<accession>Q132T3</accession>
<feature type="signal peptide" evidence="1">
    <location>
        <begin position="1"/>
        <end position="19"/>
    </location>
</feature>
<keyword evidence="1" id="KW-0732">Signal</keyword>
<dbReference type="InterPro" id="IPR037050">
    <property type="entry name" value="DUF1254_sf"/>
</dbReference>
<dbReference type="Proteomes" id="UP000001818">
    <property type="component" value="Chromosome"/>
</dbReference>
<name>Q132T3_RHOPS</name>
<feature type="chain" id="PRO_5004182100" description="Cell envelope protein" evidence="1">
    <location>
        <begin position="20"/>
        <end position="488"/>
    </location>
</feature>
<dbReference type="SUPFAM" id="SSF160935">
    <property type="entry name" value="VPA0735-like"/>
    <property type="match status" value="1"/>
</dbReference>
<sequence precursor="true">MKMFASMKALAPAAIAAMAVGTLGLESATAKDRLAAGEVKVIAEEAFVYGFPMVMSYAIYYESFVDTKSSQYKAPFNQLYNTARVYTPADTAVVTPNSDTPYSFIGMDLRAEPVVICNPEIEKSRYFSLQLIDMYTFNYGYMGTRTSGNAAQCALIAGPRWKGKAPDGIAKVFRSETEFSLGLIRTQLFNGADLDNVKKIQAGYRAVPLSKFLGRAAPAAAPAVQWPMIDKELAARDPFTYLNFLLTFTPATGPAAVEAPMRARFAKIGILPGKPFNVRALSAAQKEELEAGVKSGLEKIKATIDTLGRVENGWRVATSAFGDRAMYGADFARRAAAAMAGIYGNDASEALYPMLAADSEGKKPDTGVANYALTFPAGSLPPTKAFWSVTMYDGKTQLLIDNPINRYLINSPMLPDLKKNPDGSLTLLLQKESPGPDKTSNWLPAPNGPAYIVMRIYWPEPTALNGAWKPPVVQPVKLESSANPAKPE</sequence>
<evidence type="ECO:0000256" key="1">
    <source>
        <dbReference type="SAM" id="SignalP"/>
    </source>
</evidence>
<dbReference type="HOGENOM" id="CLU_027269_1_1_5"/>
<evidence type="ECO:0000259" key="2">
    <source>
        <dbReference type="Pfam" id="PF06742"/>
    </source>
</evidence>
<dbReference type="PANTHER" id="PTHR36509:SF2">
    <property type="entry name" value="BLL3101 PROTEIN"/>
    <property type="match status" value="1"/>
</dbReference>
<evidence type="ECO:0000313" key="5">
    <source>
        <dbReference type="Proteomes" id="UP000001818"/>
    </source>
</evidence>
<dbReference type="KEGG" id="rpd:RPD_3684"/>
<evidence type="ECO:0000313" key="4">
    <source>
        <dbReference type="EMBL" id="ABE40906.1"/>
    </source>
</evidence>